<sequence>MATDPFELCARVDACTLTSGDAYAVPTCADRASPASAVMRMVALHDFDPSIAVGCIRLVAGQVVLQHARDPSGWCDVEVHGERGWVPASFLTEYTAAAVPSATDLTSAVRDKPVSARSSTVRASPRASHASERALVALYVPDTPMPLLSESVHAARALHDALEARAPSDAVLQALDVALHTLVEDTKRVQCVPSRSLAAQRDALVVQLSELLSRIKAARAEPDATYADAALGLNSVMLAAAELVDRATAVAPVRRGSGDNDSRHAGSDGTLSQTPSLLDELSVHDTCSSVRDSAESERSARSAELSDGSERRTSDVLAVSPSQLVDVAHTAYEQVASTAAAFFGQLHTFEDFHLHFAFQRVVDVRRALTVSARYFAALVESVGASSPGAWAEPPLTREHAAACAELSATYARFCELISLRAAPQRDMKSGTERKLYVLSVTNELLCASSRALRAVSWLLERAPRTLVLSIPDPAPVLHTAWCAPHAEAPRAPGTDAPAAHDTPRMPAPGTPRPSTPPHVGLVQGTHGEVLGGTLPALAAWLCSEEHGAHSTPVRAFLWCFRAYADPVALAEALLGVYRGAGDDWRVQGRVVHYVFAWLKHYWLASDDSAALGVLSDWVGGAHDARVQPAVDALEALVRWRARLGAQVQRVELQVACAHGVATVQRVVCTAQGERLELGLSGNEGDAAALATCTDARRLCAAPVPGAPAPPPPAVSKEVRAALRTAPDLWSVPVLDLDAAELARQITIAEARLFASVLPMELLYCHEPYRRPDGTTATATAVHARAMATFTTQLTNWMGECLLRETDVKRRTLVLQHLVRIGSESLALRNFNLLMAVQGALNSSTVLRLKRTWAGLSTKTLARFEAQRAVMEHTRNFAAYRAQLRDADGPVLPFLGLVNTDVTFCLSGHAKRRTVPDAAPDSMPETINWVRCTRLAEIVGEVQRFQARAYALVEVPELQRFLAQMRDEVPVASCVRSYAAAAEQLYQRSLQLEPRNEGAPFPRQRSRSLLAAALPWNSLGARRSASERRTSADDTASLDGKRSRWERVRRRR</sequence>
<evidence type="ECO:0000259" key="8">
    <source>
        <dbReference type="PROSITE" id="PS50212"/>
    </source>
</evidence>
<evidence type="ECO:0000256" key="1">
    <source>
        <dbReference type="ARBA" id="ARBA00022443"/>
    </source>
</evidence>
<dbReference type="InterPro" id="IPR000651">
    <property type="entry name" value="Ras-like_Gua-exchang_fac_N"/>
</dbReference>
<evidence type="ECO:0000313" key="10">
    <source>
        <dbReference type="Proteomes" id="UP001216638"/>
    </source>
</evidence>
<feature type="domain" description="N-terminal Ras-GEF" evidence="8">
    <location>
        <begin position="525"/>
        <end position="641"/>
    </location>
</feature>
<evidence type="ECO:0000256" key="5">
    <source>
        <dbReference type="SAM" id="MobiDB-lite"/>
    </source>
</evidence>
<dbReference type="EMBL" id="CP119953">
    <property type="protein sequence ID" value="WFC96309.1"/>
    <property type="molecule type" value="Genomic_DNA"/>
</dbReference>
<dbReference type="Proteomes" id="UP001216638">
    <property type="component" value="Chromosome 3"/>
</dbReference>
<evidence type="ECO:0000256" key="4">
    <source>
        <dbReference type="PROSITE-ProRule" id="PRU00192"/>
    </source>
</evidence>
<dbReference type="SUPFAM" id="SSF50044">
    <property type="entry name" value="SH3-domain"/>
    <property type="match status" value="1"/>
</dbReference>
<dbReference type="PROSITE" id="PS50212">
    <property type="entry name" value="RASGEF_NTER"/>
    <property type="match status" value="1"/>
</dbReference>
<feature type="compositionally biased region" description="Pro residues" evidence="5">
    <location>
        <begin position="505"/>
        <end position="514"/>
    </location>
</feature>
<evidence type="ECO:0000256" key="3">
    <source>
        <dbReference type="PROSITE-ProRule" id="PRU00168"/>
    </source>
</evidence>
<dbReference type="GO" id="GO:0005085">
    <property type="term" value="F:guanyl-nucleotide exchange factor activity"/>
    <property type="evidence" value="ECO:0007669"/>
    <property type="project" value="UniProtKB-KW"/>
</dbReference>
<dbReference type="Gene3D" id="1.20.870.10">
    <property type="entry name" value="Son of sevenless (SoS) protein Chain: S domain 1"/>
    <property type="match status" value="1"/>
</dbReference>
<reference evidence="9" key="1">
    <citation type="submission" date="2023-03" db="EMBL/GenBank/DDBJ databases">
        <title>Mating type loci evolution in Malassezia.</title>
        <authorList>
            <person name="Coelho M.A."/>
        </authorList>
    </citation>
    <scope>NUCLEOTIDE SEQUENCE</scope>
    <source>
        <strain evidence="9">CBS 14135</strain>
    </source>
</reference>
<dbReference type="SMART" id="SM00326">
    <property type="entry name" value="SH3"/>
    <property type="match status" value="1"/>
</dbReference>
<dbReference type="Pfam" id="PF00617">
    <property type="entry name" value="RasGEF"/>
    <property type="match status" value="1"/>
</dbReference>
<feature type="region of interest" description="Disordered" evidence="5">
    <location>
        <begin position="289"/>
        <end position="314"/>
    </location>
</feature>
<evidence type="ECO:0000259" key="7">
    <source>
        <dbReference type="PROSITE" id="PS50009"/>
    </source>
</evidence>
<feature type="region of interest" description="Disordered" evidence="5">
    <location>
        <begin position="488"/>
        <end position="514"/>
    </location>
</feature>
<dbReference type="SUPFAM" id="SSF48366">
    <property type="entry name" value="Ras GEF"/>
    <property type="match status" value="1"/>
</dbReference>
<dbReference type="PROSITE" id="PS50009">
    <property type="entry name" value="RASGEF_CAT"/>
    <property type="match status" value="1"/>
</dbReference>
<keyword evidence="2 3" id="KW-0344">Guanine-nucleotide releasing factor</keyword>
<dbReference type="Gene3D" id="2.30.30.40">
    <property type="entry name" value="SH3 Domains"/>
    <property type="match status" value="1"/>
</dbReference>
<dbReference type="InterPro" id="IPR036964">
    <property type="entry name" value="RASGEF_cat_dom_sf"/>
</dbReference>
<feature type="region of interest" description="Disordered" evidence="5">
    <location>
        <begin position="1020"/>
        <end position="1051"/>
    </location>
</feature>
<dbReference type="PANTHER" id="PTHR23113:SF354">
    <property type="entry name" value="BUD SITE SELECTION PROTEIN 5"/>
    <property type="match status" value="1"/>
</dbReference>
<evidence type="ECO:0000259" key="6">
    <source>
        <dbReference type="PROSITE" id="PS50002"/>
    </source>
</evidence>
<organism evidence="9 10">
    <name type="scientific">Malassezia brasiliensis</name>
    <dbReference type="NCBI Taxonomy" id="1821822"/>
    <lineage>
        <taxon>Eukaryota</taxon>
        <taxon>Fungi</taxon>
        <taxon>Dikarya</taxon>
        <taxon>Basidiomycota</taxon>
        <taxon>Ustilaginomycotina</taxon>
        <taxon>Malasseziomycetes</taxon>
        <taxon>Malasseziales</taxon>
        <taxon>Malasseziaceae</taxon>
        <taxon>Malassezia</taxon>
    </lineage>
</organism>
<protein>
    <submittedName>
        <fullName evidence="9">Ras guanine nucleotide exchange factor bud5</fullName>
    </submittedName>
</protein>
<evidence type="ECO:0000313" key="9">
    <source>
        <dbReference type="EMBL" id="WFC96309.1"/>
    </source>
</evidence>
<dbReference type="GO" id="GO:0005886">
    <property type="term" value="C:plasma membrane"/>
    <property type="evidence" value="ECO:0007669"/>
    <property type="project" value="TreeGrafter"/>
</dbReference>
<dbReference type="InterPro" id="IPR001895">
    <property type="entry name" value="RASGEF_cat_dom"/>
</dbReference>
<proteinExistence type="predicted"/>
<keyword evidence="1 4" id="KW-0728">SH3 domain</keyword>
<dbReference type="InterPro" id="IPR001452">
    <property type="entry name" value="SH3_domain"/>
</dbReference>
<dbReference type="InterPro" id="IPR008937">
    <property type="entry name" value="Ras-like_GEF"/>
</dbReference>
<gene>
    <name evidence="9" type="primary">BUD5</name>
    <name evidence="9" type="ORF">MBRA1_002966</name>
</gene>
<dbReference type="PANTHER" id="PTHR23113">
    <property type="entry name" value="GUANINE NUCLEOTIDE EXCHANGE FACTOR"/>
    <property type="match status" value="1"/>
</dbReference>
<dbReference type="SMART" id="SM00147">
    <property type="entry name" value="RasGEF"/>
    <property type="match status" value="1"/>
</dbReference>
<dbReference type="GO" id="GO:0007265">
    <property type="term" value="P:Ras protein signal transduction"/>
    <property type="evidence" value="ECO:0007669"/>
    <property type="project" value="TreeGrafter"/>
</dbReference>
<dbReference type="Gene3D" id="1.10.840.10">
    <property type="entry name" value="Ras guanine-nucleotide exchange factors catalytic domain"/>
    <property type="match status" value="1"/>
</dbReference>
<dbReference type="InterPro" id="IPR036028">
    <property type="entry name" value="SH3-like_dom_sf"/>
</dbReference>
<dbReference type="InterPro" id="IPR023578">
    <property type="entry name" value="Ras_GEF_dom_sf"/>
</dbReference>
<feature type="domain" description="SH3" evidence="6">
    <location>
        <begin position="36"/>
        <end position="96"/>
    </location>
</feature>
<feature type="compositionally biased region" description="Basic and acidic residues" evidence="5">
    <location>
        <begin position="292"/>
        <end position="301"/>
    </location>
</feature>
<dbReference type="AlphaFoldDB" id="A0AAF0DYH4"/>
<name>A0AAF0DYH4_9BASI</name>
<accession>A0AAF0DYH4</accession>
<feature type="region of interest" description="Disordered" evidence="5">
    <location>
        <begin position="252"/>
        <end position="275"/>
    </location>
</feature>
<keyword evidence="10" id="KW-1185">Reference proteome</keyword>
<feature type="domain" description="Ras-GEF" evidence="7">
    <location>
        <begin position="737"/>
        <end position="994"/>
    </location>
</feature>
<feature type="compositionally biased region" description="Basic and acidic residues" evidence="5">
    <location>
        <begin position="256"/>
        <end position="266"/>
    </location>
</feature>
<evidence type="ECO:0000256" key="2">
    <source>
        <dbReference type="ARBA" id="ARBA00022658"/>
    </source>
</evidence>
<dbReference type="PROSITE" id="PS50002">
    <property type="entry name" value="SH3"/>
    <property type="match status" value="1"/>
</dbReference>